<protein>
    <recommendedName>
        <fullName evidence="3">PDZ domain-containing protein</fullName>
    </recommendedName>
</protein>
<evidence type="ECO:0000259" key="3">
    <source>
        <dbReference type="PROSITE" id="PS50106"/>
    </source>
</evidence>
<dbReference type="EMBL" id="JH992967">
    <property type="protein sequence ID" value="EKX54573.1"/>
    <property type="molecule type" value="Genomic_DNA"/>
</dbReference>
<evidence type="ECO:0000313" key="4">
    <source>
        <dbReference type="EMBL" id="EKX54573.1"/>
    </source>
</evidence>
<gene>
    <name evidence="4" type="ORF">GUITHDRAFT_100047</name>
</gene>
<dbReference type="InterPro" id="IPR036034">
    <property type="entry name" value="PDZ_sf"/>
</dbReference>
<dbReference type="PROSITE" id="PS50106">
    <property type="entry name" value="PDZ"/>
    <property type="match status" value="1"/>
</dbReference>
<dbReference type="HOGENOM" id="CLU_835352_0_0_1"/>
<dbReference type="EnsemblProtists" id="EKX54573">
    <property type="protein sequence ID" value="EKX54573"/>
    <property type="gene ID" value="GUITHDRAFT_100047"/>
</dbReference>
<keyword evidence="6" id="KW-1185">Reference proteome</keyword>
<dbReference type="Proteomes" id="UP000011087">
    <property type="component" value="Unassembled WGS sequence"/>
</dbReference>
<feature type="coiled-coil region" evidence="1">
    <location>
        <begin position="130"/>
        <end position="176"/>
    </location>
</feature>
<reference evidence="6" key="2">
    <citation type="submission" date="2012-11" db="EMBL/GenBank/DDBJ databases">
        <authorList>
            <person name="Kuo A."/>
            <person name="Curtis B.A."/>
            <person name="Tanifuji G."/>
            <person name="Burki F."/>
            <person name="Gruber A."/>
            <person name="Irimia M."/>
            <person name="Maruyama S."/>
            <person name="Arias M.C."/>
            <person name="Ball S.G."/>
            <person name="Gile G.H."/>
            <person name="Hirakawa Y."/>
            <person name="Hopkins J.F."/>
            <person name="Rensing S.A."/>
            <person name="Schmutz J."/>
            <person name="Symeonidi A."/>
            <person name="Elias M."/>
            <person name="Eveleigh R.J."/>
            <person name="Herman E.K."/>
            <person name="Klute M.J."/>
            <person name="Nakayama T."/>
            <person name="Obornik M."/>
            <person name="Reyes-Prieto A."/>
            <person name="Armbrust E.V."/>
            <person name="Aves S.J."/>
            <person name="Beiko R.G."/>
            <person name="Coutinho P."/>
            <person name="Dacks J.B."/>
            <person name="Durnford D.G."/>
            <person name="Fast N.M."/>
            <person name="Green B.R."/>
            <person name="Grisdale C."/>
            <person name="Hempe F."/>
            <person name="Henrissat B."/>
            <person name="Hoppner M.P."/>
            <person name="Ishida K.-I."/>
            <person name="Kim E."/>
            <person name="Koreny L."/>
            <person name="Kroth P.G."/>
            <person name="Liu Y."/>
            <person name="Malik S.-B."/>
            <person name="Maier U.G."/>
            <person name="McRose D."/>
            <person name="Mock T."/>
            <person name="Neilson J.A."/>
            <person name="Onodera N.T."/>
            <person name="Poole A.M."/>
            <person name="Pritham E.J."/>
            <person name="Richards T.A."/>
            <person name="Rocap G."/>
            <person name="Roy S.W."/>
            <person name="Sarai C."/>
            <person name="Schaack S."/>
            <person name="Shirato S."/>
            <person name="Slamovits C.H."/>
            <person name="Spencer D.F."/>
            <person name="Suzuki S."/>
            <person name="Worden A.Z."/>
            <person name="Zauner S."/>
            <person name="Barry K."/>
            <person name="Bell C."/>
            <person name="Bharti A.K."/>
            <person name="Crow J.A."/>
            <person name="Grimwood J."/>
            <person name="Kramer R."/>
            <person name="Lindquist E."/>
            <person name="Lucas S."/>
            <person name="Salamov A."/>
            <person name="McFadden G.I."/>
            <person name="Lane C.E."/>
            <person name="Keeling P.J."/>
            <person name="Gray M.W."/>
            <person name="Grigoriev I.V."/>
            <person name="Archibald J.M."/>
        </authorList>
    </citation>
    <scope>NUCLEOTIDE SEQUENCE</scope>
    <source>
        <strain evidence="6">CCMP2712</strain>
    </source>
</reference>
<feature type="region of interest" description="Disordered" evidence="2">
    <location>
        <begin position="312"/>
        <end position="333"/>
    </location>
</feature>
<name>L1K2G5_GUITC</name>
<evidence type="ECO:0000313" key="5">
    <source>
        <dbReference type="EnsemblProtists" id="EKX54573"/>
    </source>
</evidence>
<feature type="domain" description="PDZ" evidence="3">
    <location>
        <begin position="1"/>
        <end position="57"/>
    </location>
</feature>
<proteinExistence type="predicted"/>
<evidence type="ECO:0000256" key="1">
    <source>
        <dbReference type="SAM" id="Coils"/>
    </source>
</evidence>
<reference evidence="5" key="3">
    <citation type="submission" date="2016-03" db="UniProtKB">
        <authorList>
            <consortium name="EnsemblProtists"/>
        </authorList>
    </citation>
    <scope>IDENTIFICATION</scope>
</reference>
<dbReference type="KEGG" id="gtt:GUITHDRAFT_100047"/>
<dbReference type="AlphaFoldDB" id="L1K2G5"/>
<dbReference type="RefSeq" id="XP_005841553.1">
    <property type="nucleotide sequence ID" value="XM_005841496.1"/>
</dbReference>
<organism evidence="4">
    <name type="scientific">Guillardia theta (strain CCMP2712)</name>
    <name type="common">Cryptophyte</name>
    <dbReference type="NCBI Taxonomy" id="905079"/>
    <lineage>
        <taxon>Eukaryota</taxon>
        <taxon>Cryptophyceae</taxon>
        <taxon>Pyrenomonadales</taxon>
        <taxon>Geminigeraceae</taxon>
        <taxon>Guillardia</taxon>
    </lineage>
</organism>
<accession>L1K2G5</accession>
<dbReference type="Pfam" id="PF00595">
    <property type="entry name" value="PDZ"/>
    <property type="match status" value="1"/>
</dbReference>
<keyword evidence="1" id="KW-0175">Coiled coil</keyword>
<dbReference type="PaxDb" id="55529-EKX54573"/>
<evidence type="ECO:0000313" key="6">
    <source>
        <dbReference type="Proteomes" id="UP000011087"/>
    </source>
</evidence>
<reference evidence="4 6" key="1">
    <citation type="journal article" date="2012" name="Nature">
        <title>Algal genomes reveal evolutionary mosaicism and the fate of nucleomorphs.</title>
        <authorList>
            <consortium name="DOE Joint Genome Institute"/>
            <person name="Curtis B.A."/>
            <person name="Tanifuji G."/>
            <person name="Burki F."/>
            <person name="Gruber A."/>
            <person name="Irimia M."/>
            <person name="Maruyama S."/>
            <person name="Arias M.C."/>
            <person name="Ball S.G."/>
            <person name="Gile G.H."/>
            <person name="Hirakawa Y."/>
            <person name="Hopkins J.F."/>
            <person name="Kuo A."/>
            <person name="Rensing S.A."/>
            <person name="Schmutz J."/>
            <person name="Symeonidi A."/>
            <person name="Elias M."/>
            <person name="Eveleigh R.J."/>
            <person name="Herman E.K."/>
            <person name="Klute M.J."/>
            <person name="Nakayama T."/>
            <person name="Obornik M."/>
            <person name="Reyes-Prieto A."/>
            <person name="Armbrust E.V."/>
            <person name="Aves S.J."/>
            <person name="Beiko R.G."/>
            <person name="Coutinho P."/>
            <person name="Dacks J.B."/>
            <person name="Durnford D.G."/>
            <person name="Fast N.M."/>
            <person name="Green B.R."/>
            <person name="Grisdale C.J."/>
            <person name="Hempel F."/>
            <person name="Henrissat B."/>
            <person name="Hoppner M.P."/>
            <person name="Ishida K."/>
            <person name="Kim E."/>
            <person name="Koreny L."/>
            <person name="Kroth P.G."/>
            <person name="Liu Y."/>
            <person name="Malik S.B."/>
            <person name="Maier U.G."/>
            <person name="McRose D."/>
            <person name="Mock T."/>
            <person name="Neilson J.A."/>
            <person name="Onodera N.T."/>
            <person name="Poole A.M."/>
            <person name="Pritham E.J."/>
            <person name="Richards T.A."/>
            <person name="Rocap G."/>
            <person name="Roy S.W."/>
            <person name="Sarai C."/>
            <person name="Schaack S."/>
            <person name="Shirato S."/>
            <person name="Slamovits C.H."/>
            <person name="Spencer D.F."/>
            <person name="Suzuki S."/>
            <person name="Worden A.Z."/>
            <person name="Zauner S."/>
            <person name="Barry K."/>
            <person name="Bell C."/>
            <person name="Bharti A.K."/>
            <person name="Crow J.A."/>
            <person name="Grimwood J."/>
            <person name="Kramer R."/>
            <person name="Lindquist E."/>
            <person name="Lucas S."/>
            <person name="Salamov A."/>
            <person name="McFadden G.I."/>
            <person name="Lane C.E."/>
            <person name="Keeling P.J."/>
            <person name="Gray M.W."/>
            <person name="Grigoriev I.V."/>
            <person name="Archibald J.M."/>
        </authorList>
    </citation>
    <scope>NUCLEOTIDE SEQUENCE</scope>
    <source>
        <strain evidence="4 6">CCMP2712</strain>
    </source>
</reference>
<sequence>MQGAQGEEQFGVGIYFAEDVDGGQVFVQSLVPEGSAAMARTIQESDILVKINHQPTLHIGLARLREGTSGKLFYEVDLVRGSAGYVKLLMRCHSLATENDRMRKIVSMQEIKIEGLVAEKEELMKGNRGLNQDERQKMEKENLQSRAEVEKLAGLLENWKEKASKLEKMLAISQDNMKSREEHVNRIEELDRDRLAYVSELERRFQEDKQLQRTIQAKLQEDLRKEALARSTAEKNLMRVLAQLQETKQELTILKMREDNVRSRLETGHQELKRALKFNEEVGLELATLMGKMEDSHDYVIHELLRKTVPVHPFQSSSTSEDVARNPTPLQGL</sequence>
<dbReference type="Gene3D" id="2.30.42.10">
    <property type="match status" value="1"/>
</dbReference>
<feature type="coiled-coil region" evidence="1">
    <location>
        <begin position="230"/>
        <end position="257"/>
    </location>
</feature>
<dbReference type="SUPFAM" id="SSF50156">
    <property type="entry name" value="PDZ domain-like"/>
    <property type="match status" value="1"/>
</dbReference>
<dbReference type="InterPro" id="IPR001478">
    <property type="entry name" value="PDZ"/>
</dbReference>
<evidence type="ECO:0000256" key="2">
    <source>
        <dbReference type="SAM" id="MobiDB-lite"/>
    </source>
</evidence>
<dbReference type="GeneID" id="17311215"/>